<dbReference type="Proteomes" id="UP000317243">
    <property type="component" value="Unassembled WGS sequence"/>
</dbReference>
<sequence length="178" mass="19722">MSMTQLIIPVQLAVILLVVSVTRVSASEEVGRLFKGHCFDCHDDVSQEGNFQIDQLSTKSVTHDSAKTWSKILRKLEAGTMPPPMQERPPTKDVASVIEWTKRALADESSNRHGKGGSLTRRLNRLEYENTVHDLLGVDVPLKNLLPEDDFQDGFNTSAEALRVSPNAVNRMKSVLGV</sequence>
<dbReference type="InterPro" id="IPR036909">
    <property type="entry name" value="Cyt_c-like_dom_sf"/>
</dbReference>
<dbReference type="SUPFAM" id="SSF46626">
    <property type="entry name" value="Cytochrome c"/>
    <property type="match status" value="1"/>
</dbReference>
<organism evidence="3 4">
    <name type="scientific">Thalassoglobus neptunius</name>
    <dbReference type="NCBI Taxonomy" id="1938619"/>
    <lineage>
        <taxon>Bacteria</taxon>
        <taxon>Pseudomonadati</taxon>
        <taxon>Planctomycetota</taxon>
        <taxon>Planctomycetia</taxon>
        <taxon>Planctomycetales</taxon>
        <taxon>Planctomycetaceae</taxon>
        <taxon>Thalassoglobus</taxon>
    </lineage>
</organism>
<dbReference type="AlphaFoldDB" id="A0A5C5UUB5"/>
<dbReference type="EMBL" id="SIHI01000134">
    <property type="protein sequence ID" value="TWT29163.1"/>
    <property type="molecule type" value="Genomic_DNA"/>
</dbReference>
<gene>
    <name evidence="3" type="ORF">KOR42_55510</name>
</gene>
<evidence type="ECO:0008006" key="5">
    <source>
        <dbReference type="Google" id="ProtNLM"/>
    </source>
</evidence>
<name>A0A5C5UUB5_9PLAN</name>
<evidence type="ECO:0000313" key="4">
    <source>
        <dbReference type="Proteomes" id="UP000317243"/>
    </source>
</evidence>
<comment type="caution">
    <text evidence="3">The sequence shown here is derived from an EMBL/GenBank/DDBJ whole genome shotgun (WGS) entry which is preliminary data.</text>
</comment>
<feature type="domain" description="Cytochrome C Planctomycete-type" evidence="2">
    <location>
        <begin position="38"/>
        <end position="84"/>
    </location>
</feature>
<dbReference type="GO" id="GO:0020037">
    <property type="term" value="F:heme binding"/>
    <property type="evidence" value="ECO:0007669"/>
    <property type="project" value="InterPro"/>
</dbReference>
<dbReference type="RefSeq" id="WP_146512743.1">
    <property type="nucleotide sequence ID" value="NZ_SIHI01000134.1"/>
</dbReference>
<evidence type="ECO:0000313" key="3">
    <source>
        <dbReference type="EMBL" id="TWT29163.1"/>
    </source>
</evidence>
<evidence type="ECO:0000259" key="2">
    <source>
        <dbReference type="Pfam" id="PF07635"/>
    </source>
</evidence>
<dbReference type="GO" id="GO:0009055">
    <property type="term" value="F:electron transfer activity"/>
    <property type="evidence" value="ECO:0007669"/>
    <property type="project" value="InterPro"/>
</dbReference>
<dbReference type="Pfam" id="PF07635">
    <property type="entry name" value="PSCyt1"/>
    <property type="match status" value="1"/>
</dbReference>
<keyword evidence="4" id="KW-1185">Reference proteome</keyword>
<accession>A0A5C5UUB5</accession>
<reference evidence="3 4" key="1">
    <citation type="submission" date="2019-02" db="EMBL/GenBank/DDBJ databases">
        <title>Deep-cultivation of Planctomycetes and their phenomic and genomic characterization uncovers novel biology.</title>
        <authorList>
            <person name="Wiegand S."/>
            <person name="Jogler M."/>
            <person name="Boedeker C."/>
            <person name="Pinto D."/>
            <person name="Vollmers J."/>
            <person name="Rivas-Marin E."/>
            <person name="Kohn T."/>
            <person name="Peeters S.H."/>
            <person name="Heuer A."/>
            <person name="Rast P."/>
            <person name="Oberbeckmann S."/>
            <person name="Bunk B."/>
            <person name="Jeske O."/>
            <person name="Meyerdierks A."/>
            <person name="Storesund J.E."/>
            <person name="Kallscheuer N."/>
            <person name="Luecker S."/>
            <person name="Lage O.M."/>
            <person name="Pohl T."/>
            <person name="Merkel B.J."/>
            <person name="Hornburger P."/>
            <person name="Mueller R.-W."/>
            <person name="Bruemmer F."/>
            <person name="Labrenz M."/>
            <person name="Spormann A.M."/>
            <person name="Op Den Camp H."/>
            <person name="Overmann J."/>
            <person name="Amann R."/>
            <person name="Jetten M.S.M."/>
            <person name="Mascher T."/>
            <person name="Medema M.H."/>
            <person name="Devos D.P."/>
            <person name="Kaster A.-K."/>
            <person name="Ovreas L."/>
            <person name="Rohde M."/>
            <person name="Galperin M.Y."/>
            <person name="Jogler C."/>
        </authorList>
    </citation>
    <scope>NUCLEOTIDE SEQUENCE [LARGE SCALE GENOMIC DNA]</scope>
    <source>
        <strain evidence="3 4">KOR42</strain>
    </source>
</reference>
<protein>
    <recommendedName>
        <fullName evidence="5">Planctomycete cytochrome C</fullName>
    </recommendedName>
</protein>
<evidence type="ECO:0000259" key="1">
    <source>
        <dbReference type="Pfam" id="PF07626"/>
    </source>
</evidence>
<dbReference type="Pfam" id="PF07626">
    <property type="entry name" value="PSD3"/>
    <property type="match status" value="1"/>
</dbReference>
<dbReference type="OrthoDB" id="291144at2"/>
<proteinExistence type="predicted"/>
<dbReference type="InterPro" id="IPR013036">
    <property type="entry name" value="DUF1587"/>
</dbReference>
<dbReference type="InterPro" id="IPR011429">
    <property type="entry name" value="Cyt_c_Planctomycete-type"/>
</dbReference>
<feature type="domain" description="DUF1587" evidence="1">
    <location>
        <begin position="121"/>
        <end position="171"/>
    </location>
</feature>